<reference evidence="3 4" key="1">
    <citation type="submission" date="2017-10" db="EMBL/GenBank/DDBJ databases">
        <title>Complete genome sequence of Paracoccus yeei TT13 isolated from human skin.</title>
        <authorList>
            <person name="Lee K."/>
            <person name="Lim J.Y."/>
            <person name="Hwang I."/>
        </authorList>
    </citation>
    <scope>NUCLEOTIDE SEQUENCE [LARGE SCALE GENOMIC DNA]</scope>
    <source>
        <strain evidence="3 4">TT13</strain>
    </source>
</reference>
<feature type="compositionally biased region" description="Pro residues" evidence="1">
    <location>
        <begin position="210"/>
        <end position="220"/>
    </location>
</feature>
<dbReference type="GeneID" id="78899038"/>
<dbReference type="AlphaFoldDB" id="A0A2D2C3H0"/>
<dbReference type="Pfam" id="PF03938">
    <property type="entry name" value="OmpH"/>
    <property type="match status" value="1"/>
</dbReference>
<keyword evidence="2" id="KW-0732">Signal</keyword>
<dbReference type="InterPro" id="IPR024930">
    <property type="entry name" value="Skp_dom_sf"/>
</dbReference>
<feature type="compositionally biased region" description="Low complexity" evidence="1">
    <location>
        <begin position="197"/>
        <end position="209"/>
    </location>
</feature>
<dbReference type="RefSeq" id="WP_099649700.1">
    <property type="nucleotide sequence ID" value="NZ_CAJGAB010000045.1"/>
</dbReference>
<evidence type="ECO:0000256" key="1">
    <source>
        <dbReference type="SAM" id="MobiDB-lite"/>
    </source>
</evidence>
<evidence type="ECO:0000256" key="2">
    <source>
        <dbReference type="SAM" id="SignalP"/>
    </source>
</evidence>
<feature type="region of interest" description="Disordered" evidence="1">
    <location>
        <begin position="196"/>
        <end position="233"/>
    </location>
</feature>
<protein>
    <submittedName>
        <fullName evidence="3">Molecular chaperone Skp</fullName>
    </submittedName>
</protein>
<dbReference type="InterPro" id="IPR005632">
    <property type="entry name" value="Chaperone_Skp"/>
</dbReference>
<name>A0A2D2C3H0_9RHOB</name>
<organism evidence="3 4">
    <name type="scientific">Paracoccus yeei</name>
    <dbReference type="NCBI Taxonomy" id="147645"/>
    <lineage>
        <taxon>Bacteria</taxon>
        <taxon>Pseudomonadati</taxon>
        <taxon>Pseudomonadota</taxon>
        <taxon>Alphaproteobacteria</taxon>
        <taxon>Rhodobacterales</taxon>
        <taxon>Paracoccaceae</taxon>
        <taxon>Paracoccus</taxon>
    </lineage>
</organism>
<gene>
    <name evidence="3" type="ORF">PYTT13_15425</name>
</gene>
<feature type="chain" id="PRO_5013864288" evidence="2">
    <location>
        <begin position="22"/>
        <end position="233"/>
    </location>
</feature>
<sequence>MRGRAVLGSLWALALALPATAQDAAAPRAPADAVPPLVVDTRSAGAERGFPPIMTIDQERLFMGSLWGQRVQAEVERRSREIAAENERLASQFAAEEQELTTLRGTLPPEEFRQRADEFDKRVVAVRRERDTVARDLDAQVEQERTAFLRAALPVLAQVMEERGAVVVLDQSAIFVSAQSVDVTGVLIDQINRDIGAGKPAAKSGQAAPQPQPQPQPQSQPPAAGAASGGPTP</sequence>
<dbReference type="Proteomes" id="UP000229314">
    <property type="component" value="Chromosome"/>
</dbReference>
<dbReference type="SMART" id="SM00935">
    <property type="entry name" value="OmpH"/>
    <property type="match status" value="1"/>
</dbReference>
<feature type="compositionally biased region" description="Low complexity" evidence="1">
    <location>
        <begin position="221"/>
        <end position="233"/>
    </location>
</feature>
<evidence type="ECO:0000313" key="4">
    <source>
        <dbReference type="Proteomes" id="UP000229314"/>
    </source>
</evidence>
<dbReference type="Gene3D" id="3.30.910.20">
    <property type="entry name" value="Skp domain"/>
    <property type="match status" value="1"/>
</dbReference>
<dbReference type="SUPFAM" id="SSF111384">
    <property type="entry name" value="OmpH-like"/>
    <property type="match status" value="1"/>
</dbReference>
<proteinExistence type="predicted"/>
<feature type="signal peptide" evidence="2">
    <location>
        <begin position="1"/>
        <end position="21"/>
    </location>
</feature>
<dbReference type="GO" id="GO:0051082">
    <property type="term" value="F:unfolded protein binding"/>
    <property type="evidence" value="ECO:0007669"/>
    <property type="project" value="InterPro"/>
</dbReference>
<dbReference type="EMBL" id="CP024422">
    <property type="protein sequence ID" value="ATQ57050.1"/>
    <property type="molecule type" value="Genomic_DNA"/>
</dbReference>
<accession>A0A2D2C3H0</accession>
<evidence type="ECO:0000313" key="3">
    <source>
        <dbReference type="EMBL" id="ATQ57050.1"/>
    </source>
</evidence>